<proteinExistence type="predicted"/>
<feature type="transmembrane region" description="Helical" evidence="2">
    <location>
        <begin position="519"/>
        <end position="542"/>
    </location>
</feature>
<feature type="compositionally biased region" description="Basic and acidic residues" evidence="1">
    <location>
        <begin position="331"/>
        <end position="357"/>
    </location>
</feature>
<gene>
    <name evidence="4" type="ORF">PEVE_00018960</name>
</gene>
<keyword evidence="3" id="KW-0732">Signal</keyword>
<feature type="transmembrane region" description="Helical" evidence="2">
    <location>
        <begin position="662"/>
        <end position="687"/>
    </location>
</feature>
<comment type="caution">
    <text evidence="4">The sequence shown here is derived from an EMBL/GenBank/DDBJ whole genome shotgun (WGS) entry which is preliminary data.</text>
</comment>
<sequence>MAFKIILYPFLCLLVSSTAEQNCSEYQCSLVPVGEDLTSEFQLKASEKGVKLVYLQVKITRNDSYGPLNVQDEFLPDWWVYTRSISEPMLSLPYDYDALSLGLLNYQERSMIVPLKENRAGCLVPLNSSCQNKVIGSALLKNVTISIHKEGVVCVRDVKDYNLFQLLYYGHNLEYGCCIREKNYVGIRCNQSVRTTVWLDAFNAVLFMLQFVLVLYFPAFPLALPDFIFNFQEELEKEQQEDEKLKNELDRNRRGLDANNQDSHDNQGQELQDPHYYQRDSTAEGDQNLYPEPEISVIIDDGSPFSCCRRSDTNIPDRSEYEQFDTSYHADNQRQDPQDGRDDHDQRESGTEGDQHPSEQMLVYMDDSSPTTCCNLLRRVISSNYSGSLRHLKFSFNIKLLFLVFGVAPTFLYFRLLLLALTIKRRVFDETEAKKNLSLDGVHLFSREFFYLVTAFDIFTLIFAVSVPSVAVLFSRPQDFLLDGKCRICGEHFSSVEIGEDMRKHIEDWQLNLRRFVMWIFKTHSSIITWVIECTACILGHIKPSGRLKRSLANASYVPVYTIILTIFGVVLGVFGLFILLVGFILATMWYSPLVCVLNIAYRRMYGAYMLLATSSFRIIIGKGIRTVFPILVVLSPILALVAVVVLTIIAIFIFFLPIYWLYLPCFFVLISARFLVRTFGLTIMALVFNREILSNFLSFLVAAVTNLLLCYYNFQNAYKEIKDMIFKYRQKHRPQNCSMDTGKEDSFPEKLFWSVIDDHRVLPIIPEFYRMLRKMALILIFVFLAFCSAILFSDPHDFGAAYLTISLFATGAIAGLVFRGMTIGKRFTGAGKQKIEKQIEDAVISFYGRRREVVVHIYTHV</sequence>
<feature type="transmembrane region" description="Helical" evidence="2">
    <location>
        <begin position="562"/>
        <end position="586"/>
    </location>
</feature>
<keyword evidence="2" id="KW-0472">Membrane</keyword>
<feature type="region of interest" description="Disordered" evidence="1">
    <location>
        <begin position="309"/>
        <end position="359"/>
    </location>
</feature>
<accession>A0ABN8SDT3</accession>
<feature type="compositionally biased region" description="Basic and acidic residues" evidence="1">
    <location>
        <begin position="309"/>
        <end position="321"/>
    </location>
</feature>
<evidence type="ECO:0000256" key="3">
    <source>
        <dbReference type="SAM" id="SignalP"/>
    </source>
</evidence>
<protein>
    <submittedName>
        <fullName evidence="4">Uncharacterized protein</fullName>
    </submittedName>
</protein>
<feature type="transmembrane region" description="Helical" evidence="2">
    <location>
        <begin position="693"/>
        <end position="715"/>
    </location>
</feature>
<dbReference type="Proteomes" id="UP001159427">
    <property type="component" value="Unassembled WGS sequence"/>
</dbReference>
<reference evidence="4 5" key="1">
    <citation type="submission" date="2022-05" db="EMBL/GenBank/DDBJ databases">
        <authorList>
            <consortium name="Genoscope - CEA"/>
            <person name="William W."/>
        </authorList>
    </citation>
    <scope>NUCLEOTIDE SEQUENCE [LARGE SCALE GENOMIC DNA]</scope>
</reference>
<feature type="transmembrane region" description="Helical" evidence="2">
    <location>
        <begin position="606"/>
        <end position="625"/>
    </location>
</feature>
<feature type="signal peptide" evidence="3">
    <location>
        <begin position="1"/>
        <end position="19"/>
    </location>
</feature>
<feature type="transmembrane region" description="Helical" evidence="2">
    <location>
        <begin position="400"/>
        <end position="423"/>
    </location>
</feature>
<feature type="transmembrane region" description="Helical" evidence="2">
    <location>
        <begin position="449"/>
        <end position="474"/>
    </location>
</feature>
<feature type="transmembrane region" description="Helical" evidence="2">
    <location>
        <begin position="197"/>
        <end position="217"/>
    </location>
</feature>
<organism evidence="4 5">
    <name type="scientific">Porites evermanni</name>
    <dbReference type="NCBI Taxonomy" id="104178"/>
    <lineage>
        <taxon>Eukaryota</taxon>
        <taxon>Metazoa</taxon>
        <taxon>Cnidaria</taxon>
        <taxon>Anthozoa</taxon>
        <taxon>Hexacorallia</taxon>
        <taxon>Scleractinia</taxon>
        <taxon>Fungiina</taxon>
        <taxon>Poritidae</taxon>
        <taxon>Porites</taxon>
    </lineage>
</organism>
<keyword evidence="5" id="KW-1185">Reference proteome</keyword>
<dbReference type="EMBL" id="CALNXI010002569">
    <property type="protein sequence ID" value="CAH3189006.1"/>
    <property type="molecule type" value="Genomic_DNA"/>
</dbReference>
<feature type="transmembrane region" description="Helical" evidence="2">
    <location>
        <begin position="800"/>
        <end position="819"/>
    </location>
</feature>
<evidence type="ECO:0000256" key="2">
    <source>
        <dbReference type="SAM" id="Phobius"/>
    </source>
</evidence>
<evidence type="ECO:0000313" key="4">
    <source>
        <dbReference type="EMBL" id="CAH3189006.1"/>
    </source>
</evidence>
<feature type="region of interest" description="Disordered" evidence="1">
    <location>
        <begin position="253"/>
        <end position="274"/>
    </location>
</feature>
<keyword evidence="2" id="KW-0812">Transmembrane</keyword>
<evidence type="ECO:0000256" key="1">
    <source>
        <dbReference type="SAM" id="MobiDB-lite"/>
    </source>
</evidence>
<feature type="transmembrane region" description="Helical" evidence="2">
    <location>
        <begin position="631"/>
        <end position="655"/>
    </location>
</feature>
<feature type="chain" id="PRO_5045509971" evidence="3">
    <location>
        <begin position="20"/>
        <end position="862"/>
    </location>
</feature>
<feature type="transmembrane region" description="Helical" evidence="2">
    <location>
        <begin position="776"/>
        <end position="794"/>
    </location>
</feature>
<evidence type="ECO:0000313" key="5">
    <source>
        <dbReference type="Proteomes" id="UP001159427"/>
    </source>
</evidence>
<name>A0ABN8SDT3_9CNID</name>
<keyword evidence="2" id="KW-1133">Transmembrane helix</keyword>